<sequence length="104" mass="12020">MNSICSFQTFLWSEVYSQEVKKMNIVKARAILSTLLLVVFLGVLFIMMGVLYTSKTGHSFLGMNKNQLFRIRNVLGPLMNALIIVHFGLNWGMYKRELKVLFKK</sequence>
<keyword evidence="1" id="KW-1133">Transmembrane helix</keyword>
<evidence type="ECO:0000313" key="2">
    <source>
        <dbReference type="EMBL" id="ACS32854.1"/>
    </source>
</evidence>
<proteinExistence type="predicted"/>
<accession>C5A3P2</accession>
<evidence type="ECO:0008006" key="4">
    <source>
        <dbReference type="Google" id="ProtNLM"/>
    </source>
</evidence>
<dbReference type="KEGG" id="tga:TGAM_0352"/>
<protein>
    <recommendedName>
        <fullName evidence="4">DUF4405 domain-containing protein</fullName>
    </recommendedName>
</protein>
<organism evidence="2 3">
    <name type="scientific">Thermococcus gammatolerans (strain DSM 15229 / JCM 11827 / EJ3)</name>
    <dbReference type="NCBI Taxonomy" id="593117"/>
    <lineage>
        <taxon>Archaea</taxon>
        <taxon>Methanobacteriati</taxon>
        <taxon>Methanobacteriota</taxon>
        <taxon>Thermococci</taxon>
        <taxon>Thermococcales</taxon>
        <taxon>Thermococcaceae</taxon>
        <taxon>Thermococcus</taxon>
    </lineage>
</organism>
<feature type="transmembrane region" description="Helical" evidence="1">
    <location>
        <begin position="74"/>
        <end position="94"/>
    </location>
</feature>
<evidence type="ECO:0000313" key="3">
    <source>
        <dbReference type="Proteomes" id="UP000001488"/>
    </source>
</evidence>
<name>C5A3P2_THEGJ</name>
<reference evidence="2 3" key="1">
    <citation type="journal article" date="2007" name="Genome Biol.">
        <title>Genome analysis and genome-wide proteomics of Thermococcus gammatolerans, the most radioresistant organism known amongst the Archaea.</title>
        <authorList>
            <person name="Zivanovic Y."/>
            <person name="Armengaud J."/>
            <person name="Lagorce A."/>
            <person name="Leplat C."/>
            <person name="Guerin P."/>
            <person name="Dutertre M."/>
            <person name="Anthouard V."/>
            <person name="Forterre P."/>
            <person name="Wincker P."/>
            <person name="Confalonieri F."/>
        </authorList>
    </citation>
    <scope>NUCLEOTIDE SEQUENCE [LARGE SCALE GENOMIC DNA]</scope>
    <source>
        <strain evidence="3">DSM 15229 / JCM 11827 / EJ3</strain>
    </source>
</reference>
<dbReference type="Proteomes" id="UP000001488">
    <property type="component" value="Chromosome"/>
</dbReference>
<dbReference type="AlphaFoldDB" id="C5A3P2"/>
<dbReference type="PATRIC" id="fig|593117.10.peg.350"/>
<dbReference type="PaxDb" id="593117-TGAM_0352"/>
<evidence type="ECO:0000256" key="1">
    <source>
        <dbReference type="SAM" id="Phobius"/>
    </source>
</evidence>
<gene>
    <name evidence="2" type="ordered locus">TGAM_0352</name>
</gene>
<keyword evidence="1" id="KW-0812">Transmembrane</keyword>
<dbReference type="STRING" id="593117.TGAM_0352"/>
<keyword evidence="1" id="KW-0472">Membrane</keyword>
<keyword evidence="3" id="KW-1185">Reference proteome</keyword>
<feature type="transmembrane region" description="Helical" evidence="1">
    <location>
        <begin position="30"/>
        <end position="54"/>
    </location>
</feature>
<dbReference type="eggNOG" id="arCOG08353">
    <property type="taxonomic scope" value="Archaea"/>
</dbReference>
<dbReference type="EMBL" id="CP001398">
    <property type="protein sequence ID" value="ACS32854.1"/>
    <property type="molecule type" value="Genomic_DNA"/>
</dbReference>
<dbReference type="HOGENOM" id="CLU_177474_0_0_2"/>